<feature type="domain" description="IrrE N-terminal-like" evidence="1">
    <location>
        <begin position="4"/>
        <end position="56"/>
    </location>
</feature>
<dbReference type="InterPro" id="IPR010359">
    <property type="entry name" value="IrrE_HExxH"/>
</dbReference>
<keyword evidence="3" id="KW-1185">Reference proteome</keyword>
<evidence type="ECO:0000313" key="3">
    <source>
        <dbReference type="Proteomes" id="UP000643810"/>
    </source>
</evidence>
<gene>
    <name evidence="2" type="ORF">H8R94_03030</name>
</gene>
<organism evidence="2 3">
    <name type="scientific">Roseburia lenta</name>
    <dbReference type="NCBI Taxonomy" id="2763061"/>
    <lineage>
        <taxon>Bacteria</taxon>
        <taxon>Bacillati</taxon>
        <taxon>Bacillota</taxon>
        <taxon>Clostridia</taxon>
        <taxon>Lachnospirales</taxon>
        <taxon>Lachnospiraceae</taxon>
        <taxon>Roseburia</taxon>
    </lineage>
</organism>
<protein>
    <submittedName>
        <fullName evidence="2">ImmA/IrrE family metallo-endopeptidase</fullName>
    </submittedName>
</protein>
<accession>A0ABR7GDU0</accession>
<sequence length="70" mass="7954">MDNIRTIMADLPNTIGGYTIRQDDFYTIILNQNLSHEKNVITYAHELSHIVNNDFDSSCSAGLIEIFAHK</sequence>
<evidence type="ECO:0000313" key="2">
    <source>
        <dbReference type="EMBL" id="MBC5685598.1"/>
    </source>
</evidence>
<name>A0ABR7GDU0_9FIRM</name>
<dbReference type="Pfam" id="PF06114">
    <property type="entry name" value="Peptidase_M78"/>
    <property type="match status" value="1"/>
</dbReference>
<dbReference type="Proteomes" id="UP000643810">
    <property type="component" value="Unassembled WGS sequence"/>
</dbReference>
<evidence type="ECO:0000259" key="1">
    <source>
        <dbReference type="Pfam" id="PF06114"/>
    </source>
</evidence>
<reference evidence="2 3" key="1">
    <citation type="submission" date="2020-08" db="EMBL/GenBank/DDBJ databases">
        <title>Genome public.</title>
        <authorList>
            <person name="Liu C."/>
            <person name="Sun Q."/>
        </authorList>
    </citation>
    <scope>NUCLEOTIDE SEQUENCE [LARGE SCALE GENOMIC DNA]</scope>
    <source>
        <strain evidence="2 3">NSJ-9</strain>
    </source>
</reference>
<comment type="caution">
    <text evidence="2">The sequence shown here is derived from an EMBL/GenBank/DDBJ whole genome shotgun (WGS) entry which is preliminary data.</text>
</comment>
<dbReference type="EMBL" id="JACOPG010000001">
    <property type="protein sequence ID" value="MBC5685598.1"/>
    <property type="molecule type" value="Genomic_DNA"/>
</dbReference>
<proteinExistence type="predicted"/>
<dbReference type="Gene3D" id="1.10.10.2910">
    <property type="match status" value="1"/>
</dbReference>